<organism evidence="2 3">
    <name type="scientific">Pseudomonas frederiksbergensis</name>
    <dbReference type="NCBI Taxonomy" id="104087"/>
    <lineage>
        <taxon>Bacteria</taxon>
        <taxon>Pseudomonadati</taxon>
        <taxon>Pseudomonadota</taxon>
        <taxon>Gammaproteobacteria</taxon>
        <taxon>Pseudomonadales</taxon>
        <taxon>Pseudomonadaceae</taxon>
        <taxon>Pseudomonas</taxon>
    </lineage>
</organism>
<feature type="compositionally biased region" description="Low complexity" evidence="1">
    <location>
        <begin position="10"/>
        <end position="19"/>
    </location>
</feature>
<comment type="caution">
    <text evidence="2">The sequence shown here is derived from an EMBL/GenBank/DDBJ whole genome shotgun (WGS) entry which is preliminary data.</text>
</comment>
<name>A0A2S8HQH8_9PSED</name>
<evidence type="ECO:0000313" key="3">
    <source>
        <dbReference type="Proteomes" id="UP000239687"/>
    </source>
</evidence>
<feature type="region of interest" description="Disordered" evidence="1">
    <location>
        <begin position="1"/>
        <end position="31"/>
    </location>
</feature>
<dbReference type="EMBL" id="PUIN01000004">
    <property type="protein sequence ID" value="PQP04774.1"/>
    <property type="molecule type" value="Genomic_DNA"/>
</dbReference>
<protein>
    <submittedName>
        <fullName evidence="2">Uncharacterized protein</fullName>
    </submittedName>
</protein>
<sequence>MKSQPWAAISPSSSTRRWPTPSPNASKSRSCRRLQSAALDRARVHCGRQCGTIVRIGLLRPGLPPRLELACP</sequence>
<reference evidence="2 3" key="1">
    <citation type="submission" date="2018-02" db="EMBL/GenBank/DDBJ databases">
        <title>Draft genome sequencing of Pseudomonas frederiksbergensis 11-D3.</title>
        <authorList>
            <person name="Zheng B.-X."/>
        </authorList>
    </citation>
    <scope>NUCLEOTIDE SEQUENCE [LARGE SCALE GENOMIC DNA]</scope>
    <source>
        <strain evidence="2 3">11-D3</strain>
    </source>
</reference>
<dbReference type="Proteomes" id="UP000239687">
    <property type="component" value="Unassembled WGS sequence"/>
</dbReference>
<evidence type="ECO:0000313" key="2">
    <source>
        <dbReference type="EMBL" id="PQP04774.1"/>
    </source>
</evidence>
<gene>
    <name evidence="2" type="ORF">C5612_07940</name>
</gene>
<proteinExistence type="predicted"/>
<evidence type="ECO:0000256" key="1">
    <source>
        <dbReference type="SAM" id="MobiDB-lite"/>
    </source>
</evidence>
<dbReference type="AlphaFoldDB" id="A0A2S8HQH8"/>
<accession>A0A2S8HQH8</accession>